<feature type="region of interest" description="Disordered" evidence="5">
    <location>
        <begin position="389"/>
        <end position="414"/>
    </location>
</feature>
<feature type="compositionally biased region" description="Polar residues" evidence="5">
    <location>
        <begin position="481"/>
        <end position="491"/>
    </location>
</feature>
<feature type="compositionally biased region" description="Basic and acidic residues" evidence="5">
    <location>
        <begin position="124"/>
        <end position="145"/>
    </location>
</feature>
<dbReference type="SUPFAM" id="SSF57863">
    <property type="entry name" value="ArfGap/RecO-like zinc finger"/>
    <property type="match status" value="1"/>
</dbReference>
<dbReference type="PROSITE" id="PS50115">
    <property type="entry name" value="ARFGAP"/>
    <property type="match status" value="1"/>
</dbReference>
<dbReference type="AlphaFoldDB" id="A0A7N0RB29"/>
<dbReference type="Gene3D" id="1.10.220.150">
    <property type="entry name" value="Arf GTPase activating protein"/>
    <property type="match status" value="1"/>
</dbReference>
<evidence type="ECO:0000313" key="7">
    <source>
        <dbReference type="EnsemblPlants" id="Kaladp0007s0068.4.v1.1"/>
    </source>
</evidence>
<dbReference type="InterPro" id="IPR001164">
    <property type="entry name" value="ArfGAP_dom"/>
</dbReference>
<feature type="region of interest" description="Disordered" evidence="5">
    <location>
        <begin position="458"/>
        <end position="491"/>
    </location>
</feature>
<evidence type="ECO:0000256" key="5">
    <source>
        <dbReference type="SAM" id="MobiDB-lite"/>
    </source>
</evidence>
<feature type="compositionally biased region" description="Polar residues" evidence="5">
    <location>
        <begin position="560"/>
        <end position="570"/>
    </location>
</feature>
<dbReference type="OMA" id="GYEHNDY"/>
<dbReference type="Proteomes" id="UP000594263">
    <property type="component" value="Unplaced"/>
</dbReference>
<feature type="region of interest" description="Disordered" evidence="5">
    <location>
        <begin position="680"/>
        <end position="704"/>
    </location>
</feature>
<name>A0A7N0RB29_KALFE</name>
<evidence type="ECO:0000259" key="6">
    <source>
        <dbReference type="PROSITE" id="PS50115"/>
    </source>
</evidence>
<protein>
    <recommendedName>
        <fullName evidence="6">Arf-GAP domain-containing protein</fullName>
    </recommendedName>
</protein>
<dbReference type="InterPro" id="IPR037278">
    <property type="entry name" value="ARFGAP/RecO"/>
</dbReference>
<feature type="compositionally biased region" description="Low complexity" evidence="5">
    <location>
        <begin position="683"/>
        <end position="696"/>
    </location>
</feature>
<dbReference type="PANTHER" id="PTHR46085">
    <property type="entry name" value="ARFGAP/RECO-RELATED"/>
    <property type="match status" value="1"/>
</dbReference>
<dbReference type="InterPro" id="IPR044820">
    <property type="entry name" value="AGD14-like"/>
</dbReference>
<evidence type="ECO:0000256" key="3">
    <source>
        <dbReference type="ARBA" id="ARBA00022833"/>
    </source>
</evidence>
<keyword evidence="2 4" id="KW-0863">Zinc-finger</keyword>
<evidence type="ECO:0000313" key="8">
    <source>
        <dbReference type="Proteomes" id="UP000594263"/>
    </source>
</evidence>
<reference evidence="7" key="1">
    <citation type="submission" date="2021-01" db="UniProtKB">
        <authorList>
            <consortium name="EnsemblPlants"/>
        </authorList>
    </citation>
    <scope>IDENTIFICATION</scope>
</reference>
<dbReference type="EnsemblPlants" id="Kaladp0007s0068.1.v1.1">
    <property type="protein sequence ID" value="Kaladp0007s0068.1.v1.1"/>
    <property type="gene ID" value="Kaladp0007s0068.v1.1"/>
</dbReference>
<dbReference type="PRINTS" id="PR00405">
    <property type="entry name" value="REVINTRACTNG"/>
</dbReference>
<dbReference type="GO" id="GO:0005096">
    <property type="term" value="F:GTPase activator activity"/>
    <property type="evidence" value="ECO:0007669"/>
    <property type="project" value="InterPro"/>
</dbReference>
<dbReference type="CDD" id="cd08838">
    <property type="entry name" value="ArfGap_AGFG"/>
    <property type="match status" value="1"/>
</dbReference>
<feature type="region of interest" description="Disordered" evidence="5">
    <location>
        <begin position="560"/>
        <end position="602"/>
    </location>
</feature>
<accession>A0A7N0RB29</accession>
<feature type="compositionally biased region" description="Basic and acidic residues" evidence="5">
    <location>
        <begin position="206"/>
        <end position="229"/>
    </location>
</feature>
<feature type="compositionally biased region" description="Polar residues" evidence="5">
    <location>
        <begin position="389"/>
        <end position="411"/>
    </location>
</feature>
<dbReference type="GO" id="GO:0008270">
    <property type="term" value="F:zinc ion binding"/>
    <property type="evidence" value="ECO:0007669"/>
    <property type="project" value="UniProtKB-KW"/>
</dbReference>
<feature type="compositionally biased region" description="Basic and acidic residues" evidence="5">
    <location>
        <begin position="158"/>
        <end position="199"/>
    </location>
</feature>
<dbReference type="EnsemblPlants" id="Kaladp0007s0068.4.v1.1">
    <property type="protein sequence ID" value="Kaladp0007s0068.4.v1.1"/>
    <property type="gene ID" value="Kaladp0007s0068.v1.1"/>
</dbReference>
<feature type="region of interest" description="Disordered" evidence="5">
    <location>
        <begin position="124"/>
        <end position="256"/>
    </location>
</feature>
<dbReference type="SMART" id="SM00105">
    <property type="entry name" value="ArfGap"/>
    <property type="match status" value="1"/>
</dbReference>
<evidence type="ECO:0000256" key="1">
    <source>
        <dbReference type="ARBA" id="ARBA00022723"/>
    </source>
</evidence>
<dbReference type="Gramene" id="Kaladp0007s0068.4.v1.1">
    <property type="protein sequence ID" value="Kaladp0007s0068.4.v1.1"/>
    <property type="gene ID" value="Kaladp0007s0068.v1.1"/>
</dbReference>
<evidence type="ECO:0000256" key="2">
    <source>
        <dbReference type="ARBA" id="ARBA00022771"/>
    </source>
</evidence>
<feature type="domain" description="Arf-GAP" evidence="6">
    <location>
        <begin position="12"/>
        <end position="131"/>
    </location>
</feature>
<dbReference type="InterPro" id="IPR038508">
    <property type="entry name" value="ArfGAP_dom_sf"/>
</dbReference>
<evidence type="ECO:0000256" key="4">
    <source>
        <dbReference type="PROSITE-ProRule" id="PRU00288"/>
    </source>
</evidence>
<dbReference type="Pfam" id="PF01412">
    <property type="entry name" value="ArfGap"/>
    <property type="match status" value="1"/>
</dbReference>
<feature type="compositionally biased region" description="Polar residues" evidence="5">
    <location>
        <begin position="329"/>
        <end position="346"/>
    </location>
</feature>
<proteinExistence type="predicted"/>
<dbReference type="PANTHER" id="PTHR46085:SF3">
    <property type="entry name" value="ARF GTPASE ACTIVATING PROTEIN"/>
    <property type="match status" value="1"/>
</dbReference>
<dbReference type="Gramene" id="Kaladp0007s0068.1.v1.1">
    <property type="protein sequence ID" value="Kaladp0007s0068.1.v1.1"/>
    <property type="gene ID" value="Kaladp0007s0068.v1.1"/>
</dbReference>
<feature type="region of interest" description="Disordered" evidence="5">
    <location>
        <begin position="325"/>
        <end position="346"/>
    </location>
</feature>
<sequence length="704" mass="75802">MASRLKEDERNERTIRSLLKLPANKRCINCNSLGPQYVCTNFWTFVCTTCSGIHREFTHRVKSVSMAKFTSQEVAALQTGGNERAKSVYFKDWDSQRHSYPDSSNIDRLRDLIRHAYVDRRFSGEKISEKPPRGEDSYDNRRNDAFRGGSRSPPYEDTYDRRRNDRPSPGGRSDDSYSKYDDRSPGYDRESRYSSDHGRSPTRPEIVNDWRREDRFSNTRKPEDRRTSDGDSLSEGRSPDYQKDVNMPSPPVVRPVRDILGDNVIPLKIDPPKPNGIKAADAPVQVVRTASSSSFGSYDGNQVEPKRETLGSLIDFDADPEPPAVAASIPQTEQTSSVSTMIQPAGSTSNDNWASFDFATEAKAPQTSSNTLDSLHTHQTSSNTLDSLLTQLTPPSVPAQSGQPQNASNPFFASGGVSKPDVSMGQVPAAPFKAEGFTAASGGAGVAFNDVNASGSWPNMQQPLSFPSGGPHPPSGQQPSNFPAAQLPQSVSNSAHEVVNGFGTQPQKAETKSSGRSALPEDLFAATYHSPLNAPQGWHTNHPVGMGYAMHYNVRAPTHHFQQPSQSSNPFDFGNDSSAAPAPPFSSMASMHGALPTMPQPSTGLLQTSNVGAPSPAYMQHQVPSYTSQAPPYAGGVPPGAYFGKQVAQSIPAIRSQGVAGGIADSSFFGSTNPSQLMARGYAPPASAPAAPNSFPSGGGNPFG</sequence>
<keyword evidence="8" id="KW-1185">Reference proteome</keyword>
<keyword evidence="1" id="KW-0479">Metal-binding</keyword>
<organism evidence="7 8">
    <name type="scientific">Kalanchoe fedtschenkoi</name>
    <name type="common">Lavender scallops</name>
    <name type="synonym">South American air plant</name>
    <dbReference type="NCBI Taxonomy" id="63787"/>
    <lineage>
        <taxon>Eukaryota</taxon>
        <taxon>Viridiplantae</taxon>
        <taxon>Streptophyta</taxon>
        <taxon>Embryophyta</taxon>
        <taxon>Tracheophyta</taxon>
        <taxon>Spermatophyta</taxon>
        <taxon>Magnoliopsida</taxon>
        <taxon>eudicotyledons</taxon>
        <taxon>Gunneridae</taxon>
        <taxon>Pentapetalae</taxon>
        <taxon>Saxifragales</taxon>
        <taxon>Crassulaceae</taxon>
        <taxon>Kalanchoe</taxon>
    </lineage>
</organism>
<keyword evidence="3" id="KW-0862">Zinc</keyword>
<feature type="compositionally biased region" description="Low complexity" evidence="5">
    <location>
        <begin position="577"/>
        <end position="591"/>
    </location>
</feature>
<dbReference type="FunFam" id="1.10.220.150:FF:000005">
    <property type="entry name" value="Arf-GAP domain and FG repeat-containing protein 1"/>
    <property type="match status" value="1"/>
</dbReference>